<organism evidence="2">
    <name type="scientific">Rhizophora mucronata</name>
    <name type="common">Asiatic mangrove</name>
    <dbReference type="NCBI Taxonomy" id="61149"/>
    <lineage>
        <taxon>Eukaryota</taxon>
        <taxon>Viridiplantae</taxon>
        <taxon>Streptophyta</taxon>
        <taxon>Embryophyta</taxon>
        <taxon>Tracheophyta</taxon>
        <taxon>Spermatophyta</taxon>
        <taxon>Magnoliopsida</taxon>
        <taxon>eudicotyledons</taxon>
        <taxon>Gunneridae</taxon>
        <taxon>Pentapetalae</taxon>
        <taxon>rosids</taxon>
        <taxon>fabids</taxon>
        <taxon>Malpighiales</taxon>
        <taxon>Rhizophoraceae</taxon>
        <taxon>Rhizophora</taxon>
    </lineage>
</organism>
<protein>
    <submittedName>
        <fullName evidence="2">Uncharacterized protein</fullName>
    </submittedName>
</protein>
<dbReference type="AlphaFoldDB" id="A0A2P2K1J7"/>
<evidence type="ECO:0000256" key="1">
    <source>
        <dbReference type="SAM" id="MobiDB-lite"/>
    </source>
</evidence>
<feature type="region of interest" description="Disordered" evidence="1">
    <location>
        <begin position="14"/>
        <end position="38"/>
    </location>
</feature>
<proteinExistence type="predicted"/>
<dbReference type="EMBL" id="GGEC01019111">
    <property type="protein sequence ID" value="MBW99594.1"/>
    <property type="molecule type" value="Transcribed_RNA"/>
</dbReference>
<name>A0A2P2K1J7_RHIMU</name>
<accession>A0A2P2K1J7</accession>
<feature type="compositionally biased region" description="Basic residues" evidence="1">
    <location>
        <begin position="28"/>
        <end position="38"/>
    </location>
</feature>
<evidence type="ECO:0000313" key="2">
    <source>
        <dbReference type="EMBL" id="MBW99594.1"/>
    </source>
</evidence>
<reference evidence="2" key="1">
    <citation type="submission" date="2018-02" db="EMBL/GenBank/DDBJ databases">
        <title>Rhizophora mucronata_Transcriptome.</title>
        <authorList>
            <person name="Meera S.P."/>
            <person name="Sreeshan A."/>
            <person name="Augustine A."/>
        </authorList>
    </citation>
    <scope>NUCLEOTIDE SEQUENCE</scope>
    <source>
        <tissue evidence="2">Leaf</tissue>
    </source>
</reference>
<sequence>MLAAAAASTRSIPLNWPYLDTRKSNPKKEKKKKDKEKY</sequence>